<evidence type="ECO:0000313" key="1">
    <source>
        <dbReference type="EMBL" id="KAJ9088794.1"/>
    </source>
</evidence>
<comment type="caution">
    <text evidence="1">The sequence shown here is derived from an EMBL/GenBank/DDBJ whole genome shotgun (WGS) entry which is preliminary data.</text>
</comment>
<name>A0ACC2UNU0_9FUNG</name>
<accession>A0ACC2UNU0</accession>
<keyword evidence="2" id="KW-1185">Reference proteome</keyword>
<proteinExistence type="predicted"/>
<dbReference type="EC" id="1.14.19.1" evidence="1"/>
<dbReference type="Proteomes" id="UP001165960">
    <property type="component" value="Unassembled WGS sequence"/>
</dbReference>
<keyword evidence="1" id="KW-0560">Oxidoreductase</keyword>
<dbReference type="EMBL" id="QTSX02000089">
    <property type="protein sequence ID" value="KAJ9088794.1"/>
    <property type="molecule type" value="Genomic_DNA"/>
</dbReference>
<evidence type="ECO:0000313" key="2">
    <source>
        <dbReference type="Proteomes" id="UP001165960"/>
    </source>
</evidence>
<organism evidence="1 2">
    <name type="scientific">Entomophthora muscae</name>
    <dbReference type="NCBI Taxonomy" id="34485"/>
    <lineage>
        <taxon>Eukaryota</taxon>
        <taxon>Fungi</taxon>
        <taxon>Fungi incertae sedis</taxon>
        <taxon>Zoopagomycota</taxon>
        <taxon>Entomophthoromycotina</taxon>
        <taxon>Entomophthoromycetes</taxon>
        <taxon>Entomophthorales</taxon>
        <taxon>Entomophthoraceae</taxon>
        <taxon>Entomophthora</taxon>
    </lineage>
</organism>
<gene>
    <name evidence="1" type="primary">OLE1_8</name>
    <name evidence="1" type="ORF">DSO57_1019655</name>
</gene>
<sequence>MSFQKKIPLNERPFWQQINWPQTILLTITPLMAIHGIRTTELQLKTLLFSIVYYALSALGITAGYHRYHSHRSYQASLIYQVYIMLAGTAAIQGSILCWCRDHRIHHRFTDTEKDPYNASRGLLWSHMGWMIYKKDSTKLGRAEVDDLEADPIVIFQHNYYVPLALFTSFIFPTLVAGVLWGDWKGGYYYAGVARLVLVHHATFCINSLAHWLGDASFDDKLSPRDYLLTALITMGEGYHNFHHEFPQDYRNAIKFYQYDPTKWFIYGCSLIGLTYELKVFPDNEVRKGELLMKQKKLDKVSATINWGVAIESLPVISFEVYQKECDGGKRWLLIDGVVHDVELFMNEHPGGIKYVRAYIGKDASAAFAGQVYDHSNGARNLMSSMRVARIA</sequence>
<protein>
    <submittedName>
        <fullName evidence="1">Stearoyl-CoA 9-desaturase</fullName>
        <ecNumber evidence="1">1.14.19.1</ecNumber>
    </submittedName>
</protein>
<reference evidence="1" key="1">
    <citation type="submission" date="2022-04" db="EMBL/GenBank/DDBJ databases">
        <title>Genome of the entomopathogenic fungus Entomophthora muscae.</title>
        <authorList>
            <person name="Elya C."/>
            <person name="Lovett B.R."/>
            <person name="Lee E."/>
            <person name="Macias A.M."/>
            <person name="Hajek A.E."/>
            <person name="De Bivort B.L."/>
            <person name="Kasson M.T."/>
            <person name="De Fine Licht H.H."/>
            <person name="Stajich J.E."/>
        </authorList>
    </citation>
    <scope>NUCLEOTIDE SEQUENCE</scope>
    <source>
        <strain evidence="1">Berkeley</strain>
    </source>
</reference>